<dbReference type="EMBL" id="PVEP01000011">
    <property type="protein sequence ID" value="PQV55112.1"/>
    <property type="molecule type" value="Genomic_DNA"/>
</dbReference>
<sequence length="411" mass="43859">MSKAYLGAFVAIALAAVGAVDYINQAKTAGSKPGQFGVGDYVGTISGRFIAQRQAMADAAARQDLLAQDPRDLLPEAPEGWTRHDWDEASADVFGRRYDMRKDDFLPEEMKQDKTLQAFAALEKAAGDKKDAAEVYVYEKPGAIIALRLVVKRSEGGGGISGGAMKMVANNIEAMSGKDGFAVIRGVTFREELGMFGAGAEERDYRVFSGRIGQTVLISARVKAEDADVIALLDQIDYDRLNKTLKEPVAGIGSEAPDLTPEEQLALAQQRVEADSHQQRIDTAEQHLRLQEAALEINHRNGVIDDQHYEDIKTKLAKQRTRIEAMAETPQADMQTAAAEVPQEAPAAGQGGGLFGQILGSIGFGGSTGSADTPIEPAPTPVEAKAKIKVNALGSGACESTGLGKRCKIGE</sequence>
<proteinExistence type="predicted"/>
<reference evidence="3 4" key="1">
    <citation type="submission" date="2018-02" db="EMBL/GenBank/DDBJ databases">
        <title>Genomic Encyclopedia of Archaeal and Bacterial Type Strains, Phase II (KMG-II): from individual species to whole genera.</title>
        <authorList>
            <person name="Goeker M."/>
        </authorList>
    </citation>
    <scope>NUCLEOTIDE SEQUENCE [LARGE SCALE GENOMIC DNA]</scope>
    <source>
        <strain evidence="3 4">DSM 18921</strain>
    </source>
</reference>
<feature type="signal peptide" evidence="2">
    <location>
        <begin position="1"/>
        <end position="19"/>
    </location>
</feature>
<evidence type="ECO:0000313" key="4">
    <source>
        <dbReference type="Proteomes" id="UP000238338"/>
    </source>
</evidence>
<keyword evidence="2" id="KW-0732">Signal</keyword>
<evidence type="ECO:0000256" key="1">
    <source>
        <dbReference type="SAM" id="Coils"/>
    </source>
</evidence>
<keyword evidence="1" id="KW-0175">Coiled coil</keyword>
<comment type="caution">
    <text evidence="3">The sequence shown here is derived from an EMBL/GenBank/DDBJ whole genome shotgun (WGS) entry which is preliminary data.</text>
</comment>
<dbReference type="AlphaFoldDB" id="A0A2S8S2T2"/>
<accession>A0A2S8S2T2</accession>
<name>A0A2S8S2T2_9RHOB</name>
<dbReference type="RefSeq" id="WP_105516181.1">
    <property type="nucleotide sequence ID" value="NZ_PVEP01000011.1"/>
</dbReference>
<dbReference type="Proteomes" id="UP000238338">
    <property type="component" value="Unassembled WGS sequence"/>
</dbReference>
<dbReference type="OrthoDB" id="7805566at2"/>
<evidence type="ECO:0000256" key="2">
    <source>
        <dbReference type="SAM" id="SignalP"/>
    </source>
</evidence>
<feature type="chain" id="PRO_5015684460" evidence="2">
    <location>
        <begin position="20"/>
        <end position="411"/>
    </location>
</feature>
<gene>
    <name evidence="3" type="ORF">LX70_03630</name>
</gene>
<evidence type="ECO:0000313" key="3">
    <source>
        <dbReference type="EMBL" id="PQV55112.1"/>
    </source>
</evidence>
<feature type="coiled-coil region" evidence="1">
    <location>
        <begin position="267"/>
        <end position="329"/>
    </location>
</feature>
<organism evidence="3 4">
    <name type="scientific">Albidovulum denitrificans</name>
    <dbReference type="NCBI Taxonomy" id="404881"/>
    <lineage>
        <taxon>Bacteria</taxon>
        <taxon>Pseudomonadati</taxon>
        <taxon>Pseudomonadota</taxon>
        <taxon>Alphaproteobacteria</taxon>
        <taxon>Rhodobacterales</taxon>
        <taxon>Paracoccaceae</taxon>
        <taxon>Albidovulum</taxon>
    </lineage>
</organism>
<keyword evidence="4" id="KW-1185">Reference proteome</keyword>
<protein>
    <submittedName>
        <fullName evidence="3">Uncharacterized protein</fullName>
    </submittedName>
</protein>